<dbReference type="EMBL" id="CP005974">
    <property type="protein sequence ID" value="AJR08565.1"/>
    <property type="molecule type" value="Genomic_DNA"/>
</dbReference>
<feature type="chain" id="PRO_5002184740" description="DUF2860 domain-containing protein" evidence="1">
    <location>
        <begin position="22"/>
        <end position="318"/>
    </location>
</feature>
<evidence type="ECO:0000313" key="3">
    <source>
        <dbReference type="Proteomes" id="UP000032303"/>
    </source>
</evidence>
<gene>
    <name evidence="2" type="ORF">H744_2c1899</name>
</gene>
<dbReference type="Proteomes" id="UP000032303">
    <property type="component" value="Chromosome 2"/>
</dbReference>
<accession>A0A0C5WZS5</accession>
<dbReference type="OrthoDB" id="6199337at2"/>
<dbReference type="PIRSF" id="PIRSF028696">
    <property type="entry name" value="UCP028696"/>
    <property type="match status" value="1"/>
</dbReference>
<dbReference type="Pfam" id="PF11059">
    <property type="entry name" value="DUF2860"/>
    <property type="match status" value="1"/>
</dbReference>
<protein>
    <recommendedName>
        <fullName evidence="4">DUF2860 domain-containing protein</fullName>
    </recommendedName>
</protein>
<dbReference type="InterPro" id="IPR016896">
    <property type="entry name" value="DUF2860"/>
</dbReference>
<sequence>MRNRNIFVIALFAGFTTSAYALDNSRINGDISINTGYATSNSNLNPNGDKTLSSLDDRVSHTNNYFAAPLGNIRYALDSNHTHAVYLGTSRDDLAVGTLAFELGYQYNFTNGTQLDIAYLPTVLPDEVWANPYLTSEERQTTDIDGNAFRLKLSNLLNTGVSLDMAYATATIDDEQITESTLFRDSATFYLKGQHLSMLDQRSGLITAFSYTDHNAEGKAASYNKYKVEMTYFLHSSAYSLALTGSYAYRQFDAVNPLFDTLRNDDVMRLFLAYEYKDIPGWDNWSVTSLAGSTVTSSNIDFYKNNNFLMTVGLNYQF</sequence>
<organism evidence="2 3">
    <name type="scientific">Photobacterium gaetbulicola Gung47</name>
    <dbReference type="NCBI Taxonomy" id="658445"/>
    <lineage>
        <taxon>Bacteria</taxon>
        <taxon>Pseudomonadati</taxon>
        <taxon>Pseudomonadota</taxon>
        <taxon>Gammaproteobacteria</taxon>
        <taxon>Vibrionales</taxon>
        <taxon>Vibrionaceae</taxon>
        <taxon>Photobacterium</taxon>
    </lineage>
</organism>
<proteinExistence type="predicted"/>
<dbReference type="AlphaFoldDB" id="A0A0C5WZS5"/>
<keyword evidence="1" id="KW-0732">Signal</keyword>
<evidence type="ECO:0008006" key="4">
    <source>
        <dbReference type="Google" id="ProtNLM"/>
    </source>
</evidence>
<dbReference type="PATRIC" id="fig|658445.3.peg.3838"/>
<dbReference type="KEGG" id="pgb:H744_2c1899"/>
<evidence type="ECO:0000256" key="1">
    <source>
        <dbReference type="SAM" id="SignalP"/>
    </source>
</evidence>
<keyword evidence="3" id="KW-1185">Reference proteome</keyword>
<feature type="signal peptide" evidence="1">
    <location>
        <begin position="1"/>
        <end position="21"/>
    </location>
</feature>
<dbReference type="HOGENOM" id="CLU_065518_1_0_6"/>
<evidence type="ECO:0000313" key="2">
    <source>
        <dbReference type="EMBL" id="AJR08565.1"/>
    </source>
</evidence>
<reference evidence="2 3" key="1">
    <citation type="submission" date="2013-05" db="EMBL/GenBank/DDBJ databases">
        <title>Complete genome sequence of the lipase-producing bacterium Photobacterium gaetbulicola Gung47.</title>
        <authorList>
            <person name="Kim Y.-O."/>
        </authorList>
    </citation>
    <scope>NUCLEOTIDE SEQUENCE [LARGE SCALE GENOMIC DNA]</scope>
    <source>
        <strain evidence="2 3">Gung47</strain>
    </source>
</reference>
<name>A0A0C5WZS5_9GAMM</name>